<dbReference type="InterPro" id="IPR055398">
    <property type="entry name" value="Rossmann-like_BshC"/>
</dbReference>
<dbReference type="InterPro" id="IPR011199">
    <property type="entry name" value="Bacillithiol_biosynth_BshC"/>
</dbReference>
<dbReference type="HAMAP" id="MF_01867">
    <property type="entry name" value="BshC"/>
    <property type="match status" value="1"/>
</dbReference>
<comment type="caution">
    <text evidence="5">The sequence shown here is derived from an EMBL/GenBank/DDBJ whole genome shotgun (WGS) entry which is preliminary data.</text>
</comment>
<dbReference type="AlphaFoldDB" id="A0A523QJG0"/>
<organism evidence="5 6">
    <name type="scientific">Aerophobetes bacterium</name>
    <dbReference type="NCBI Taxonomy" id="2030807"/>
    <lineage>
        <taxon>Bacteria</taxon>
        <taxon>Candidatus Aerophobota</taxon>
    </lineage>
</organism>
<accession>A0A523QJG0</accession>
<evidence type="ECO:0000313" key="6">
    <source>
        <dbReference type="Proteomes" id="UP000320781"/>
    </source>
</evidence>
<dbReference type="Pfam" id="PF24850">
    <property type="entry name" value="CC_BshC"/>
    <property type="match status" value="1"/>
</dbReference>
<evidence type="ECO:0000313" key="5">
    <source>
        <dbReference type="EMBL" id="TES85813.1"/>
    </source>
</evidence>
<feature type="domain" description="Bacillithiol biosynthesis BshC C-terminal coiled-coil" evidence="4">
    <location>
        <begin position="366"/>
        <end position="519"/>
    </location>
</feature>
<comment type="similarity">
    <text evidence="2">Belongs to the BshC family.</text>
</comment>
<evidence type="ECO:0000256" key="1">
    <source>
        <dbReference type="ARBA" id="ARBA00022598"/>
    </source>
</evidence>
<reference evidence="5 6" key="1">
    <citation type="submission" date="2019-03" db="EMBL/GenBank/DDBJ databases">
        <title>Metabolic potential of uncultured bacteria and archaea associated with petroleum seepage in deep-sea sediments.</title>
        <authorList>
            <person name="Dong X."/>
            <person name="Hubert C."/>
        </authorList>
    </citation>
    <scope>NUCLEOTIDE SEQUENCE [LARGE SCALE GENOMIC DNA]</scope>
    <source>
        <strain evidence="5">E44_bin92</strain>
    </source>
</reference>
<dbReference type="NCBIfam" id="TIGR03998">
    <property type="entry name" value="thiol_BshC"/>
    <property type="match status" value="1"/>
</dbReference>
<dbReference type="Proteomes" id="UP000320781">
    <property type="component" value="Unassembled WGS sequence"/>
</dbReference>
<keyword evidence="1 2" id="KW-0436">Ligase</keyword>
<dbReference type="InterPro" id="IPR055399">
    <property type="entry name" value="CC_BshC"/>
</dbReference>
<name>A0A523QJG0_UNCAE</name>
<feature type="domain" description="Bacillithiol biosynthesis BshC N-terminal Rossmann-like" evidence="3">
    <location>
        <begin position="15"/>
        <end position="363"/>
    </location>
</feature>
<sequence>MRLGGSLALAHIISEPVTLDYLANSAGLREFFPAHFTQGKRRRRFKMDRERVVKCLRDYNEKMNAPSRVMESIDSLLDEDTYVVVSGQQPGVFSGPLYTVYKALSAIVISHRLSHDGRRFIPLFWNASEDHDLSEVDHIYLMEKNKPCRIRYPIKGASRSAFEVKLDLREIKKVLEKIEEITPQTEFKEDILKNLEVLARQSENLGDFFSRLLLFFFGHHGLVLIEPRILRPLMIPLFEKMIKNPLRSTELVNRAAARLKKRGYSPRIHKTPHLCGFFLKRKKVTYNGKFLVGGKSFSSRELLQWLEENPFDFSSNVVTRPITQDYTLPTYAYVAGPSEIAYFAQLGEVYQEFGIEMPLIYPRFGATILENKVAKIIKKYGLAIPDLRSPASAIKKLLKEELGPVFARARDDVSKVLLPMAETVGQIDETLGDSFQASEKKIFREIDSLEKRAVRCLRKQNSLMELQIYNAAENLFPLGDLQERKINVLEYRIKFGHDFVEVIHREFSSSNYGEHRVITFPG</sequence>
<evidence type="ECO:0000256" key="2">
    <source>
        <dbReference type="HAMAP-Rule" id="MF_01867"/>
    </source>
</evidence>
<gene>
    <name evidence="2 5" type="primary">bshC</name>
    <name evidence="5" type="ORF">E3J95_03580</name>
</gene>
<evidence type="ECO:0000259" key="4">
    <source>
        <dbReference type="Pfam" id="PF24850"/>
    </source>
</evidence>
<dbReference type="PIRSF" id="PIRSF012535">
    <property type="entry name" value="UCP012535"/>
    <property type="match status" value="1"/>
</dbReference>
<dbReference type="GO" id="GO:0016874">
    <property type="term" value="F:ligase activity"/>
    <property type="evidence" value="ECO:0007669"/>
    <property type="project" value="UniProtKB-UniRule"/>
</dbReference>
<proteinExistence type="inferred from homology"/>
<protein>
    <recommendedName>
        <fullName evidence="2">Putative cysteine ligase BshC</fullName>
        <ecNumber evidence="2">6.-.-.-</ecNumber>
    </recommendedName>
</protein>
<dbReference type="Pfam" id="PF10079">
    <property type="entry name" value="Rossmann-like_BshC"/>
    <property type="match status" value="1"/>
</dbReference>
<evidence type="ECO:0000259" key="3">
    <source>
        <dbReference type="Pfam" id="PF10079"/>
    </source>
</evidence>
<dbReference type="EMBL" id="SOKU01000168">
    <property type="protein sequence ID" value="TES85813.1"/>
    <property type="molecule type" value="Genomic_DNA"/>
</dbReference>
<dbReference type="EC" id="6.-.-.-" evidence="2"/>